<sequence length="147" mass="17082">MTSSNQEAIDSLTERVNRLYNQVFTIPQPADSIKKPCDIIDETRCIFEQVEKKNSVVKQLWKTLPQLEEFLSTEFMNKIGLLYLSVPQLEEFLSTEFMNKIGLLYLSVPQLEEFLSTEFMNKIGLLYLSVPQLEEFLSTEFMNKIGL</sequence>
<dbReference type="OrthoDB" id="16729at2759"/>
<dbReference type="AlphaFoldDB" id="A0A7M5UZD4"/>
<name>A0A7M5UZD4_9CNID</name>
<reference evidence="1" key="1">
    <citation type="submission" date="2021-01" db="UniProtKB">
        <authorList>
            <consortium name="EnsemblMetazoa"/>
        </authorList>
    </citation>
    <scope>IDENTIFICATION</scope>
</reference>
<accession>A0A7M5UZD4</accession>
<protein>
    <submittedName>
        <fullName evidence="1">Uncharacterized protein</fullName>
    </submittedName>
</protein>
<proteinExistence type="predicted"/>
<organism evidence="1 2">
    <name type="scientific">Clytia hemisphaerica</name>
    <dbReference type="NCBI Taxonomy" id="252671"/>
    <lineage>
        <taxon>Eukaryota</taxon>
        <taxon>Metazoa</taxon>
        <taxon>Cnidaria</taxon>
        <taxon>Hydrozoa</taxon>
        <taxon>Hydroidolina</taxon>
        <taxon>Leptothecata</taxon>
        <taxon>Obeliida</taxon>
        <taxon>Clytiidae</taxon>
        <taxon>Clytia</taxon>
    </lineage>
</organism>
<dbReference type="EnsemblMetazoa" id="CLYHEMT008552.3">
    <property type="protein sequence ID" value="CLYHEMP008552.3"/>
    <property type="gene ID" value="CLYHEMG008552"/>
</dbReference>
<evidence type="ECO:0000313" key="1">
    <source>
        <dbReference type="EnsemblMetazoa" id="CLYHEMP008552.3"/>
    </source>
</evidence>
<keyword evidence="2" id="KW-1185">Reference proteome</keyword>
<evidence type="ECO:0000313" key="2">
    <source>
        <dbReference type="Proteomes" id="UP000594262"/>
    </source>
</evidence>
<dbReference type="Proteomes" id="UP000594262">
    <property type="component" value="Unplaced"/>
</dbReference>